<reference evidence="2" key="1">
    <citation type="submission" date="2021-01" db="EMBL/GenBank/DDBJ databases">
        <authorList>
            <person name="Corre E."/>
            <person name="Pelletier E."/>
            <person name="Niang G."/>
            <person name="Scheremetjew M."/>
            <person name="Finn R."/>
            <person name="Kale V."/>
            <person name="Holt S."/>
            <person name="Cochrane G."/>
            <person name="Meng A."/>
            <person name="Brown T."/>
            <person name="Cohen L."/>
        </authorList>
    </citation>
    <scope>NUCLEOTIDE SEQUENCE</scope>
    <source>
        <strain evidence="2">CCMP1594</strain>
    </source>
</reference>
<proteinExistence type="predicted"/>
<evidence type="ECO:0000313" key="2">
    <source>
        <dbReference type="EMBL" id="CAE0816235.1"/>
    </source>
</evidence>
<accession>A0A7S4FV62</accession>
<feature type="compositionally biased region" description="Basic and acidic residues" evidence="1">
    <location>
        <begin position="195"/>
        <end position="255"/>
    </location>
</feature>
<feature type="region of interest" description="Disordered" evidence="1">
    <location>
        <begin position="1"/>
        <end position="309"/>
    </location>
</feature>
<feature type="compositionally biased region" description="Low complexity" evidence="1">
    <location>
        <begin position="17"/>
        <end position="27"/>
    </location>
</feature>
<name>A0A7S4FV62_9EUGL</name>
<evidence type="ECO:0000256" key="1">
    <source>
        <dbReference type="SAM" id="MobiDB-lite"/>
    </source>
</evidence>
<protein>
    <submittedName>
        <fullName evidence="2">Uncharacterized protein</fullName>
    </submittedName>
</protein>
<feature type="compositionally biased region" description="Basic and acidic residues" evidence="1">
    <location>
        <begin position="114"/>
        <end position="157"/>
    </location>
</feature>
<organism evidence="2">
    <name type="scientific">Eutreptiella gymnastica</name>
    <dbReference type="NCBI Taxonomy" id="73025"/>
    <lineage>
        <taxon>Eukaryota</taxon>
        <taxon>Discoba</taxon>
        <taxon>Euglenozoa</taxon>
        <taxon>Euglenida</taxon>
        <taxon>Spirocuta</taxon>
        <taxon>Euglenophyceae</taxon>
        <taxon>Eutreptiales</taxon>
        <taxon>Eutreptiaceae</taxon>
        <taxon>Eutreptiella</taxon>
    </lineage>
</organism>
<feature type="compositionally biased region" description="Basic and acidic residues" evidence="1">
    <location>
        <begin position="262"/>
        <end position="282"/>
    </location>
</feature>
<sequence length="517" mass="57240">MYAGRYSGKGNRDYGRDYYGPDYYGGDNYRGGYHGGDYRGGGHRDYEVDGYAPPRNYKGGGGNRRSYDCDDYAPVRNHRGSGNRRDYDGDDYDRDDYTQRGNNYNRGGKRGSKSSRDRDYGRDRNYDRAPNHQDGKSNRRGGGDREREYDRGDEYNRSSKSTRGSGNERGGGKNKNRDLDRDNYDAPRGGGKNQAPEEKKGGRKADKDDNKGKKKGQDDKKGKAGKDDGQKGKGKEPPAKKEKEKGSTKASAKEKDKKKKDAKPADTKAAAKDPKAKEKEGEAATPAREGAHWKYGPFPPGSSRRAKGKVHLGGKALQKLAALDGKRKDKGAFNSSLDILANAFSFLTSAERWRLRPTGTAFALAFQLDPAWTSATLEPVGSFPEPYLKRDHLPMQMDVIHKHKDVLKSLRIQGFSGLQGALLQNFSAMEKLEIYTSRECSGLSHVPQAVKIMKLELCHLSRSADEELEALKVSHPGSEIHFIKCVDQPAVETPAAKGQPFHINAQVIAGTVHQDVL</sequence>
<feature type="compositionally biased region" description="Basic and acidic residues" evidence="1">
    <location>
        <begin position="36"/>
        <end position="47"/>
    </location>
</feature>
<dbReference type="EMBL" id="HBJA01078140">
    <property type="protein sequence ID" value="CAE0816235.1"/>
    <property type="molecule type" value="Transcribed_RNA"/>
</dbReference>
<dbReference type="AlphaFoldDB" id="A0A7S4FV62"/>
<gene>
    <name evidence="2" type="ORF">EGYM00163_LOCUS27394</name>
</gene>
<feature type="compositionally biased region" description="Basic and acidic residues" evidence="1">
    <location>
        <begin position="175"/>
        <end position="185"/>
    </location>
</feature>